<accession>A0A448X2S4</accession>
<protein>
    <recommendedName>
        <fullName evidence="3">PH domain-containing protein</fullName>
    </recommendedName>
</protein>
<dbReference type="EMBL" id="CAAALY010079699">
    <property type="protein sequence ID" value="VEL26351.1"/>
    <property type="molecule type" value="Genomic_DNA"/>
</dbReference>
<dbReference type="AlphaFoldDB" id="A0A448X2S4"/>
<organism evidence="1 2">
    <name type="scientific">Protopolystoma xenopodis</name>
    <dbReference type="NCBI Taxonomy" id="117903"/>
    <lineage>
        <taxon>Eukaryota</taxon>
        <taxon>Metazoa</taxon>
        <taxon>Spiralia</taxon>
        <taxon>Lophotrochozoa</taxon>
        <taxon>Platyhelminthes</taxon>
        <taxon>Monogenea</taxon>
        <taxon>Polyopisthocotylea</taxon>
        <taxon>Polystomatidea</taxon>
        <taxon>Polystomatidae</taxon>
        <taxon>Protopolystoma</taxon>
    </lineage>
</organism>
<keyword evidence="2" id="KW-1185">Reference proteome</keyword>
<evidence type="ECO:0000313" key="1">
    <source>
        <dbReference type="EMBL" id="VEL26351.1"/>
    </source>
</evidence>
<dbReference type="OrthoDB" id="546434at2759"/>
<proteinExistence type="predicted"/>
<dbReference type="Proteomes" id="UP000784294">
    <property type="component" value="Unassembled WGS sequence"/>
</dbReference>
<gene>
    <name evidence="1" type="ORF">PXEA_LOCUS19791</name>
</gene>
<sequence length="298" mass="31510">MTSGHTSLINHAGGGYINGPVNSLFSTGVNFVSTALSSSPSPNTSTTLYSASSISSSSGALTSSILTPSSSSSAPSTFPYAFQLEFVEYHPPPSSTSGQYSFNSVPLGSPNSSFNISPLSIPQGSACCTFASSSHLGFLSHHCLHHHHQHSHQHNLQHQLHHHNIHGHQPHSHLMNHHLPQNILQHPSGHRHHGSLDEALLPLGYNGILCQSSHTSSVTALGQGPGLPSTCPICATCVASSAMLASVPLNTCCCFTSNATSRSPLPPGVQVHQLWLAARTAEEKADWIASLLSIQMHR</sequence>
<comment type="caution">
    <text evidence="1">The sequence shown here is derived from an EMBL/GenBank/DDBJ whole genome shotgun (WGS) entry which is preliminary data.</text>
</comment>
<evidence type="ECO:0008006" key="3">
    <source>
        <dbReference type="Google" id="ProtNLM"/>
    </source>
</evidence>
<evidence type="ECO:0000313" key="2">
    <source>
        <dbReference type="Proteomes" id="UP000784294"/>
    </source>
</evidence>
<reference evidence="1" key="1">
    <citation type="submission" date="2018-11" db="EMBL/GenBank/DDBJ databases">
        <authorList>
            <consortium name="Pathogen Informatics"/>
        </authorList>
    </citation>
    <scope>NUCLEOTIDE SEQUENCE</scope>
</reference>
<name>A0A448X2S4_9PLAT</name>